<dbReference type="Gene3D" id="3.40.50.620">
    <property type="entry name" value="HUPs"/>
    <property type="match status" value="1"/>
</dbReference>
<evidence type="ECO:0000256" key="6">
    <source>
        <dbReference type="RuleBase" id="RU363037"/>
    </source>
</evidence>
<comment type="similarity">
    <text evidence="6">Belongs to the class-I aminoacyl-tRNA synthetase family.</text>
</comment>
<feature type="domain" description="Glutamyl/glutaminyl-tRNA synthetase class Ib catalytic" evidence="8">
    <location>
        <begin position="50"/>
        <end position="78"/>
    </location>
</feature>
<comment type="caution">
    <text evidence="9">The sequence shown here is derived from an EMBL/GenBank/DDBJ whole genome shotgun (WGS) entry which is preliminary data.</text>
</comment>
<evidence type="ECO:0000256" key="7">
    <source>
        <dbReference type="SAM" id="MobiDB-lite"/>
    </source>
</evidence>
<dbReference type="SUPFAM" id="SSF52374">
    <property type="entry name" value="Nucleotidylyl transferase"/>
    <property type="match status" value="1"/>
</dbReference>
<dbReference type="InterPro" id="IPR020058">
    <property type="entry name" value="Glu/Gln-tRNA-synth_Ib_cat-dom"/>
</dbReference>
<dbReference type="InterPro" id="IPR050132">
    <property type="entry name" value="Gln/Glu-tRNA_Ligase"/>
</dbReference>
<dbReference type="InterPro" id="IPR014729">
    <property type="entry name" value="Rossmann-like_a/b/a_fold"/>
</dbReference>
<keyword evidence="10" id="KW-1185">Reference proteome</keyword>
<keyword evidence="1 6" id="KW-0436">Ligase</keyword>
<evidence type="ECO:0000256" key="3">
    <source>
        <dbReference type="ARBA" id="ARBA00022840"/>
    </source>
</evidence>
<evidence type="ECO:0000256" key="2">
    <source>
        <dbReference type="ARBA" id="ARBA00022741"/>
    </source>
</evidence>
<evidence type="ECO:0000313" key="10">
    <source>
        <dbReference type="Proteomes" id="UP000680638"/>
    </source>
</evidence>
<evidence type="ECO:0000256" key="4">
    <source>
        <dbReference type="ARBA" id="ARBA00022917"/>
    </source>
</evidence>
<dbReference type="Pfam" id="PF00749">
    <property type="entry name" value="tRNA-synt_1c"/>
    <property type="match status" value="1"/>
</dbReference>
<sequence>MFFMKHGQNSNDERGLSNVMNRNKDVEAPVDFLTKEVWEDVRDNAYSRPVATRFPPEPNGYLHIGSAYAIYINHSVAQPGSLTERSTCAWMTRIPLNGKDSPFRNRSIEENFIPD</sequence>
<keyword evidence="5 6" id="KW-0030">Aminoacyl-tRNA synthetase</keyword>
<proteinExistence type="inferred from homology"/>
<evidence type="ECO:0000256" key="5">
    <source>
        <dbReference type="ARBA" id="ARBA00023146"/>
    </source>
</evidence>
<keyword evidence="3 6" id="KW-0067">ATP-binding</keyword>
<evidence type="ECO:0000256" key="1">
    <source>
        <dbReference type="ARBA" id="ARBA00022598"/>
    </source>
</evidence>
<keyword evidence="2 6" id="KW-0547">Nucleotide-binding</keyword>
<dbReference type="EMBL" id="BORW01000019">
    <property type="protein sequence ID" value="GIO68552.1"/>
    <property type="molecule type" value="Genomic_DNA"/>
</dbReference>
<dbReference type="PANTHER" id="PTHR43097">
    <property type="entry name" value="GLUTAMINE-TRNA LIGASE"/>
    <property type="match status" value="1"/>
</dbReference>
<keyword evidence="4 6" id="KW-0648">Protein biosynthesis</keyword>
<reference evidence="9 10" key="1">
    <citation type="submission" date="2021-03" db="EMBL/GenBank/DDBJ databases">
        <title>Antimicrobial resistance genes in bacteria isolated from Japanese honey, and their potential for conferring macrolide and lincosamide resistance in the American foulbrood pathogen Paenibacillus larvae.</title>
        <authorList>
            <person name="Okamoto M."/>
            <person name="Kumagai M."/>
            <person name="Kanamori H."/>
            <person name="Takamatsu D."/>
        </authorList>
    </citation>
    <scope>NUCLEOTIDE SEQUENCE [LARGE SCALE GENOMIC DNA]</scope>
    <source>
        <strain evidence="9 10">J21TS3</strain>
    </source>
</reference>
<evidence type="ECO:0000313" key="9">
    <source>
        <dbReference type="EMBL" id="GIO68552.1"/>
    </source>
</evidence>
<evidence type="ECO:0000259" key="8">
    <source>
        <dbReference type="Pfam" id="PF00749"/>
    </source>
</evidence>
<organism evidence="9 10">
    <name type="scientific">Paenibacillus cookii</name>
    <dbReference type="NCBI Taxonomy" id="157839"/>
    <lineage>
        <taxon>Bacteria</taxon>
        <taxon>Bacillati</taxon>
        <taxon>Bacillota</taxon>
        <taxon>Bacilli</taxon>
        <taxon>Bacillales</taxon>
        <taxon>Paenibacillaceae</taxon>
        <taxon>Paenibacillus</taxon>
    </lineage>
</organism>
<dbReference type="Proteomes" id="UP000680638">
    <property type="component" value="Unassembled WGS sequence"/>
</dbReference>
<dbReference type="PANTHER" id="PTHR43097:SF5">
    <property type="entry name" value="GLUTAMATE--TRNA LIGASE"/>
    <property type="match status" value="1"/>
</dbReference>
<gene>
    <name evidence="9" type="ORF">J21TS3_33730</name>
</gene>
<accession>A0ABQ4LZ60</accession>
<protein>
    <recommendedName>
        <fullName evidence="8">Glutamyl/glutaminyl-tRNA synthetase class Ib catalytic domain-containing protein</fullName>
    </recommendedName>
</protein>
<feature type="region of interest" description="Disordered" evidence="7">
    <location>
        <begin position="1"/>
        <end position="21"/>
    </location>
</feature>
<name>A0ABQ4LZ60_9BACL</name>